<dbReference type="Proteomes" id="UP001558713">
    <property type="component" value="Unassembled WGS sequence"/>
</dbReference>
<dbReference type="InterPro" id="IPR008271">
    <property type="entry name" value="Ser/Thr_kinase_AS"/>
</dbReference>
<sequence>MFPSMEFLKPLGKGSYGSVDLVKFTKPDGSKPYYQAVKSAYAQDFEYLLKEFQILSKLRNCLRIVQTFGTSLSRGANDYGIRVYRMSMEYAAAGSLSSFMETRSLSDSMIRDFTCMILQGLASVHNHGYVHCDLKPENILVFPRPCGSNILYELKISDFGMSTKVGEESDIWEFDSPFLGTPLYMSPESVQNGIAEKALDLWALGCIVLEMYTREPPWPYEDSKDLVPLLLNGNAPEIPESLPWDARQFLQTCFASNPLKRGTASELLKHTFLQNVSDQKHMRVTGAGDEKKSVVVLKSKYFPKKTLKIKIVPPKPPQFKKISNRPLRLKIIPPKAPGCNLVPVQ</sequence>
<dbReference type="InterPro" id="IPR052751">
    <property type="entry name" value="Plant_MAPKKK"/>
</dbReference>
<comment type="caution">
    <text evidence="2">The sequence shown here is derived from an EMBL/GenBank/DDBJ whole genome shotgun (WGS) entry which is preliminary data.</text>
</comment>
<keyword evidence="2" id="KW-0418">Kinase</keyword>
<organism evidence="2 3">
    <name type="scientific">Cardamine amara subsp. amara</name>
    <dbReference type="NCBI Taxonomy" id="228776"/>
    <lineage>
        <taxon>Eukaryota</taxon>
        <taxon>Viridiplantae</taxon>
        <taxon>Streptophyta</taxon>
        <taxon>Embryophyta</taxon>
        <taxon>Tracheophyta</taxon>
        <taxon>Spermatophyta</taxon>
        <taxon>Magnoliopsida</taxon>
        <taxon>eudicotyledons</taxon>
        <taxon>Gunneridae</taxon>
        <taxon>Pentapetalae</taxon>
        <taxon>rosids</taxon>
        <taxon>malvids</taxon>
        <taxon>Brassicales</taxon>
        <taxon>Brassicaceae</taxon>
        <taxon>Cardamineae</taxon>
        <taxon>Cardamine</taxon>
    </lineage>
</organism>
<feature type="domain" description="Protein kinase" evidence="1">
    <location>
        <begin position="5"/>
        <end position="273"/>
    </location>
</feature>
<evidence type="ECO:0000259" key="1">
    <source>
        <dbReference type="PROSITE" id="PS50011"/>
    </source>
</evidence>
<dbReference type="Gene3D" id="1.10.510.10">
    <property type="entry name" value="Transferase(Phosphotransferase) domain 1"/>
    <property type="match status" value="1"/>
</dbReference>
<dbReference type="PANTHER" id="PTHR48011:SF51">
    <property type="entry name" value="PROTEIN KINASE SUPERFAMILY PROTEIN"/>
    <property type="match status" value="1"/>
</dbReference>
<dbReference type="InterPro" id="IPR000719">
    <property type="entry name" value="Prot_kinase_dom"/>
</dbReference>
<dbReference type="PROSITE" id="PS50011">
    <property type="entry name" value="PROTEIN_KINASE_DOM"/>
    <property type="match status" value="1"/>
</dbReference>
<reference evidence="2 3" key="1">
    <citation type="submission" date="2024-04" db="EMBL/GenBank/DDBJ databases">
        <title>Genome assembly C_amara_ONT_v2.</title>
        <authorList>
            <person name="Yant L."/>
            <person name="Moore C."/>
            <person name="Slenker M."/>
        </authorList>
    </citation>
    <scope>NUCLEOTIDE SEQUENCE [LARGE SCALE GENOMIC DNA]</scope>
    <source>
        <tissue evidence="2">Leaf</tissue>
    </source>
</reference>
<gene>
    <name evidence="2" type="ORF">V5N11_001951</name>
</gene>
<protein>
    <submittedName>
        <fullName evidence="2">Mitogen-activated protein kinase kinase kinase 20</fullName>
    </submittedName>
</protein>
<dbReference type="AlphaFoldDB" id="A0ABD1B782"/>
<dbReference type="SMART" id="SM00220">
    <property type="entry name" value="S_TKc"/>
    <property type="match status" value="1"/>
</dbReference>
<accession>A0ABD1B782</accession>
<dbReference type="Gene3D" id="3.30.200.20">
    <property type="entry name" value="Phosphorylase Kinase, domain 1"/>
    <property type="match status" value="1"/>
</dbReference>
<keyword evidence="3" id="KW-1185">Reference proteome</keyword>
<dbReference type="PROSITE" id="PS00108">
    <property type="entry name" value="PROTEIN_KINASE_ST"/>
    <property type="match status" value="1"/>
</dbReference>
<dbReference type="Pfam" id="PF00069">
    <property type="entry name" value="Pkinase"/>
    <property type="match status" value="1"/>
</dbReference>
<evidence type="ECO:0000313" key="2">
    <source>
        <dbReference type="EMBL" id="KAL1206941.1"/>
    </source>
</evidence>
<dbReference type="InterPro" id="IPR011009">
    <property type="entry name" value="Kinase-like_dom_sf"/>
</dbReference>
<dbReference type="SUPFAM" id="SSF56112">
    <property type="entry name" value="Protein kinase-like (PK-like)"/>
    <property type="match status" value="1"/>
</dbReference>
<dbReference type="EMBL" id="JBANAX010000493">
    <property type="protein sequence ID" value="KAL1206941.1"/>
    <property type="molecule type" value="Genomic_DNA"/>
</dbReference>
<evidence type="ECO:0000313" key="3">
    <source>
        <dbReference type="Proteomes" id="UP001558713"/>
    </source>
</evidence>
<keyword evidence="2" id="KW-0808">Transferase</keyword>
<proteinExistence type="predicted"/>
<dbReference type="PANTHER" id="PTHR48011">
    <property type="entry name" value="CCR4-NOT TRANSCRIPTIONAL COMPLEX SUBUNIT CAF120-RELATED"/>
    <property type="match status" value="1"/>
</dbReference>
<name>A0ABD1B782_CARAN</name>
<dbReference type="GO" id="GO:0016301">
    <property type="term" value="F:kinase activity"/>
    <property type="evidence" value="ECO:0007669"/>
    <property type="project" value="UniProtKB-KW"/>
</dbReference>